<evidence type="ECO:0000313" key="3">
    <source>
        <dbReference type="Proteomes" id="UP000051236"/>
    </source>
</evidence>
<dbReference type="Proteomes" id="UP000051236">
    <property type="component" value="Unassembled WGS sequence"/>
</dbReference>
<comment type="caution">
    <text evidence="2">The sequence shown here is derived from an EMBL/GenBank/DDBJ whole genome shotgun (WGS) entry which is preliminary data.</text>
</comment>
<evidence type="ECO:0000256" key="1">
    <source>
        <dbReference type="SAM" id="Phobius"/>
    </source>
</evidence>
<dbReference type="EMBL" id="AZGA01000011">
    <property type="protein sequence ID" value="KRM35833.1"/>
    <property type="molecule type" value="Genomic_DNA"/>
</dbReference>
<organism evidence="2 3">
    <name type="scientific">Agrilactobacillus composti DSM 18527 = JCM 14202</name>
    <dbReference type="NCBI Taxonomy" id="1423734"/>
    <lineage>
        <taxon>Bacteria</taxon>
        <taxon>Bacillati</taxon>
        <taxon>Bacillota</taxon>
        <taxon>Bacilli</taxon>
        <taxon>Lactobacillales</taxon>
        <taxon>Lactobacillaceae</taxon>
        <taxon>Agrilactobacillus</taxon>
    </lineage>
</organism>
<feature type="transmembrane region" description="Helical" evidence="1">
    <location>
        <begin position="58"/>
        <end position="79"/>
    </location>
</feature>
<dbReference type="AlphaFoldDB" id="A0A0R1Y7H9"/>
<sequence length="205" mass="22519">MVLSKIYQLDDDSVSFNLKDPTLYHLLSIEFSGPIYHEEVTETTTPGKQTVKKKRHGLSGAIIGGALTGGIGAVAGGLVGRGMGKDKISTDAGTTSTSTEMVEDRALTILKLEDIETSEKITLQLSLFNSEFVELSNFTIHVPEPELEIETEIDEPSLEMNDASENLVKTPDDAFDEIRKYKALLDDDIILQEEFDAKKKELLGL</sequence>
<keyword evidence="3" id="KW-1185">Reference proteome</keyword>
<keyword evidence="1" id="KW-1133">Transmembrane helix</keyword>
<keyword evidence="1" id="KW-0472">Membrane</keyword>
<proteinExistence type="predicted"/>
<name>A0A0R1Y7H9_9LACO</name>
<dbReference type="PATRIC" id="fig|1423734.3.peg.868"/>
<keyword evidence="1" id="KW-0812">Transmembrane</keyword>
<dbReference type="eggNOG" id="ENOG5030308">
    <property type="taxonomic scope" value="Bacteria"/>
</dbReference>
<evidence type="ECO:0000313" key="2">
    <source>
        <dbReference type="EMBL" id="KRM35833.1"/>
    </source>
</evidence>
<gene>
    <name evidence="2" type="ORF">FC83_GL000860</name>
</gene>
<evidence type="ECO:0008006" key="4">
    <source>
        <dbReference type="Google" id="ProtNLM"/>
    </source>
</evidence>
<accession>A0A0R1Y7H9</accession>
<protein>
    <recommendedName>
        <fullName evidence="4">SHOCT domain-containing protein</fullName>
    </recommendedName>
</protein>
<reference evidence="2 3" key="1">
    <citation type="journal article" date="2015" name="Genome Announc.">
        <title>Expanding the biotechnology potential of lactobacilli through comparative genomics of 213 strains and associated genera.</title>
        <authorList>
            <person name="Sun Z."/>
            <person name="Harris H.M."/>
            <person name="McCann A."/>
            <person name="Guo C."/>
            <person name="Argimon S."/>
            <person name="Zhang W."/>
            <person name="Yang X."/>
            <person name="Jeffery I.B."/>
            <person name="Cooney J.C."/>
            <person name="Kagawa T.F."/>
            <person name="Liu W."/>
            <person name="Song Y."/>
            <person name="Salvetti E."/>
            <person name="Wrobel A."/>
            <person name="Rasinkangas P."/>
            <person name="Parkhill J."/>
            <person name="Rea M.C."/>
            <person name="O'Sullivan O."/>
            <person name="Ritari J."/>
            <person name="Douillard F.P."/>
            <person name="Paul Ross R."/>
            <person name="Yang R."/>
            <person name="Briner A.E."/>
            <person name="Felis G.E."/>
            <person name="de Vos W.M."/>
            <person name="Barrangou R."/>
            <person name="Klaenhammer T.R."/>
            <person name="Caufield P.W."/>
            <person name="Cui Y."/>
            <person name="Zhang H."/>
            <person name="O'Toole P.W."/>
        </authorList>
    </citation>
    <scope>NUCLEOTIDE SEQUENCE [LARGE SCALE GENOMIC DNA]</scope>
    <source>
        <strain evidence="2 3">DSM 18527</strain>
    </source>
</reference>